<dbReference type="GO" id="GO:0016887">
    <property type="term" value="F:ATP hydrolysis activity"/>
    <property type="evidence" value="ECO:0007669"/>
    <property type="project" value="InterPro"/>
</dbReference>
<keyword evidence="8 12" id="KW-0067">ATP-binding</keyword>
<keyword evidence="9" id="KW-1278">Translocase</keyword>
<dbReference type="FunFam" id="3.40.50.300:FF:000127">
    <property type="entry name" value="Ribose import ATP-binding protein RbsA"/>
    <property type="match status" value="1"/>
</dbReference>
<evidence type="ECO:0000256" key="8">
    <source>
        <dbReference type="ARBA" id="ARBA00022840"/>
    </source>
</evidence>
<dbReference type="EMBL" id="SOJK01000010">
    <property type="protein sequence ID" value="TET48651.1"/>
    <property type="molecule type" value="Genomic_DNA"/>
</dbReference>
<evidence type="ECO:0000256" key="4">
    <source>
        <dbReference type="ARBA" id="ARBA00022475"/>
    </source>
</evidence>
<comment type="subcellular location">
    <subcellularLocation>
        <location evidence="2">Cell inner membrane</location>
    </subcellularLocation>
    <subcellularLocation>
        <location evidence="1">Cell membrane</location>
        <topology evidence="1">Peripheral membrane protein</topology>
    </subcellularLocation>
</comment>
<dbReference type="GO" id="GO:0005886">
    <property type="term" value="C:plasma membrane"/>
    <property type="evidence" value="ECO:0007669"/>
    <property type="project" value="UniProtKB-SubCell"/>
</dbReference>
<evidence type="ECO:0000256" key="5">
    <source>
        <dbReference type="ARBA" id="ARBA00022597"/>
    </source>
</evidence>
<keyword evidence="6" id="KW-0677">Repeat</keyword>
<dbReference type="InterPro" id="IPR003439">
    <property type="entry name" value="ABC_transporter-like_ATP-bd"/>
</dbReference>
<gene>
    <name evidence="12" type="ORF">E3J59_00320</name>
</gene>
<dbReference type="InterPro" id="IPR017871">
    <property type="entry name" value="ABC_transporter-like_CS"/>
</dbReference>
<dbReference type="GO" id="GO:0015749">
    <property type="term" value="P:monosaccharide transmembrane transport"/>
    <property type="evidence" value="ECO:0007669"/>
    <property type="project" value="UniProtKB-ARBA"/>
</dbReference>
<dbReference type="PANTHER" id="PTHR43790:SF9">
    <property type="entry name" value="GALACTOFURANOSE TRANSPORTER ATP-BINDING PROTEIN YTFR"/>
    <property type="match status" value="1"/>
</dbReference>
<dbReference type="PANTHER" id="PTHR43790">
    <property type="entry name" value="CARBOHYDRATE TRANSPORT ATP-BINDING PROTEIN MG119-RELATED"/>
    <property type="match status" value="1"/>
</dbReference>
<keyword evidence="10" id="KW-0472">Membrane</keyword>
<organism evidence="12 13">
    <name type="scientific">Aerophobetes bacterium</name>
    <dbReference type="NCBI Taxonomy" id="2030807"/>
    <lineage>
        <taxon>Bacteria</taxon>
        <taxon>Candidatus Aerophobota</taxon>
    </lineage>
</organism>
<dbReference type="FunFam" id="3.40.50.300:FF:000126">
    <property type="entry name" value="Galactose/methyl galactoside import ATP-binding protein MglA"/>
    <property type="match status" value="1"/>
</dbReference>
<dbReference type="Gene3D" id="3.40.50.300">
    <property type="entry name" value="P-loop containing nucleotide triphosphate hydrolases"/>
    <property type="match status" value="2"/>
</dbReference>
<dbReference type="InterPro" id="IPR003593">
    <property type="entry name" value="AAA+_ATPase"/>
</dbReference>
<evidence type="ECO:0000259" key="11">
    <source>
        <dbReference type="PROSITE" id="PS50893"/>
    </source>
</evidence>
<name>A0A523V1Y0_UNCAE</name>
<proteinExistence type="predicted"/>
<keyword evidence="4" id="KW-1003">Cell membrane</keyword>
<evidence type="ECO:0000313" key="13">
    <source>
        <dbReference type="Proteomes" id="UP000320679"/>
    </source>
</evidence>
<feature type="domain" description="ABC transporter" evidence="11">
    <location>
        <begin position="10"/>
        <end position="246"/>
    </location>
</feature>
<evidence type="ECO:0000256" key="10">
    <source>
        <dbReference type="ARBA" id="ARBA00023136"/>
    </source>
</evidence>
<evidence type="ECO:0000313" key="12">
    <source>
        <dbReference type="EMBL" id="TET48651.1"/>
    </source>
</evidence>
<dbReference type="Proteomes" id="UP000320679">
    <property type="component" value="Unassembled WGS sequence"/>
</dbReference>
<dbReference type="PROSITE" id="PS00211">
    <property type="entry name" value="ABC_TRANSPORTER_1"/>
    <property type="match status" value="1"/>
</dbReference>
<reference evidence="12 13" key="1">
    <citation type="submission" date="2019-03" db="EMBL/GenBank/DDBJ databases">
        <title>Metabolic potential of uncultured bacteria and archaea associated with petroleum seepage in deep-sea sediments.</title>
        <authorList>
            <person name="Dong X."/>
            <person name="Hubert C."/>
        </authorList>
    </citation>
    <scope>NUCLEOTIDE SEQUENCE [LARGE SCALE GENOMIC DNA]</scope>
    <source>
        <strain evidence="12">E29_bin78</strain>
    </source>
</reference>
<sequence length="503" mass="55722">MGEETGDIILEMKNISKNFPGVQALRNASFYCRKGEVKALVGENGAGKSTLMKILAGVYQPDEGEMILKGKKVQFNNPRDAQKSGISIIYQEGSLLPYLGVAENIFLGREPRKKLTFIDSSALYREAEKLLNKLEIEIDLTAPVYNLSLAQQQMIEIAKALSLNAELIIMDEPSAALTTQELDRLFQIIHSLRDQGVTVIYISHRIEEIFHIADRVTVLKDGKVVSTTSIREIDEEILIRQMVGRDIEGRFPAKGGVEKKKGLSVVGLSCRGVLHDINLEVRKGEIVGLAGLVGSGRTELARAIFGVRCPDKGEIHLDGRKIKVKSPRDAINSGIGLVTEDRKKDGLILGLSVKKNITLPSLDRLTKMGLVSGKRERRWVKKIIQELDIRTPSMDQQVEYLSGGNQQKVSLAKWLITESDVIIFDEPTRGIDVGAKFEIYNLILDLARRGKAILMISSELPEILGMSDRILVMREGKIVGEFLPQDATEEKIISLATGLIKDS</sequence>
<feature type="domain" description="ABC transporter" evidence="11">
    <location>
        <begin position="258"/>
        <end position="500"/>
    </location>
</feature>
<evidence type="ECO:0000256" key="3">
    <source>
        <dbReference type="ARBA" id="ARBA00022448"/>
    </source>
</evidence>
<accession>A0A523V1Y0</accession>
<evidence type="ECO:0000256" key="1">
    <source>
        <dbReference type="ARBA" id="ARBA00004202"/>
    </source>
</evidence>
<dbReference type="SUPFAM" id="SSF52540">
    <property type="entry name" value="P-loop containing nucleoside triphosphate hydrolases"/>
    <property type="match status" value="2"/>
</dbReference>
<dbReference type="InterPro" id="IPR027417">
    <property type="entry name" value="P-loop_NTPase"/>
</dbReference>
<dbReference type="GO" id="GO:0005524">
    <property type="term" value="F:ATP binding"/>
    <property type="evidence" value="ECO:0007669"/>
    <property type="project" value="UniProtKB-KW"/>
</dbReference>
<dbReference type="PROSITE" id="PS50893">
    <property type="entry name" value="ABC_TRANSPORTER_2"/>
    <property type="match status" value="2"/>
</dbReference>
<dbReference type="Pfam" id="PF00005">
    <property type="entry name" value="ABC_tran"/>
    <property type="match status" value="2"/>
</dbReference>
<protein>
    <submittedName>
        <fullName evidence="12">Sugar ABC transporter ATP-binding protein</fullName>
    </submittedName>
</protein>
<dbReference type="CDD" id="cd03216">
    <property type="entry name" value="ABC_Carb_Monos_I"/>
    <property type="match status" value="1"/>
</dbReference>
<comment type="caution">
    <text evidence="12">The sequence shown here is derived from an EMBL/GenBank/DDBJ whole genome shotgun (WGS) entry which is preliminary data.</text>
</comment>
<keyword evidence="3" id="KW-0813">Transport</keyword>
<keyword evidence="5" id="KW-0762">Sugar transport</keyword>
<evidence type="ECO:0000256" key="9">
    <source>
        <dbReference type="ARBA" id="ARBA00022967"/>
    </source>
</evidence>
<evidence type="ECO:0000256" key="6">
    <source>
        <dbReference type="ARBA" id="ARBA00022737"/>
    </source>
</evidence>
<evidence type="ECO:0000256" key="2">
    <source>
        <dbReference type="ARBA" id="ARBA00004533"/>
    </source>
</evidence>
<dbReference type="InterPro" id="IPR050107">
    <property type="entry name" value="ABC_carbohydrate_import_ATPase"/>
</dbReference>
<dbReference type="AlphaFoldDB" id="A0A523V1Y0"/>
<dbReference type="SMART" id="SM00382">
    <property type="entry name" value="AAA"/>
    <property type="match status" value="2"/>
</dbReference>
<keyword evidence="7" id="KW-0547">Nucleotide-binding</keyword>
<dbReference type="CDD" id="cd03215">
    <property type="entry name" value="ABC_Carb_Monos_II"/>
    <property type="match status" value="1"/>
</dbReference>
<evidence type="ECO:0000256" key="7">
    <source>
        <dbReference type="ARBA" id="ARBA00022741"/>
    </source>
</evidence>